<keyword evidence="8" id="KW-0732">Signal</keyword>
<feature type="active site" description="Proton donor" evidence="7">
    <location>
        <position position="370"/>
    </location>
</feature>
<dbReference type="PRINTS" id="PR00412">
    <property type="entry name" value="EPOXHYDRLASE"/>
</dbReference>
<keyword evidence="4 6" id="KW-0058">Aromatic hydrocarbons catabolism</keyword>
<dbReference type="InterPro" id="IPR029058">
    <property type="entry name" value="AB_hydrolase_fold"/>
</dbReference>
<feature type="signal peptide" evidence="8">
    <location>
        <begin position="1"/>
        <end position="24"/>
    </location>
</feature>
<dbReference type="RefSeq" id="XP_011495329.1">
    <property type="nucleotide sequence ID" value="XM_011497027.1"/>
</dbReference>
<dbReference type="GO" id="GO:0005789">
    <property type="term" value="C:endoplasmic reticulum membrane"/>
    <property type="evidence" value="ECO:0007669"/>
    <property type="project" value="UniProtKB-SubCell"/>
</dbReference>
<dbReference type="InterPro" id="IPR016292">
    <property type="entry name" value="Epoxide_hydrolase"/>
</dbReference>
<dbReference type="AlphaFoldDB" id="A0AAJ6YCE6"/>
<dbReference type="InterPro" id="IPR000639">
    <property type="entry name" value="Epox_hydrolase-like"/>
</dbReference>
<keyword evidence="6" id="KW-0256">Endoplasmic reticulum</keyword>
<dbReference type="EC" id="3.3.2.9" evidence="6"/>
<keyword evidence="5 6" id="KW-0378">Hydrolase</keyword>
<accession>A0AAJ6YCE6</accession>
<proteinExistence type="inferred from homology"/>
<dbReference type="Pfam" id="PF06441">
    <property type="entry name" value="EHN"/>
    <property type="match status" value="1"/>
</dbReference>
<comment type="catalytic activity">
    <reaction evidence="1 6">
        <text>1-(4-methoxyphenyl)-N-methyl-N-[(3-methyloxetan-3-yl)methyl]methanamine + H2O = 2-{[(4-methoxybenzyl)(methyl)amino]methyl}-2-methylpropane-1,3-diol</text>
        <dbReference type="Rhea" id="RHEA:55764"/>
        <dbReference type="ChEBI" id="CHEBI:15377"/>
        <dbReference type="ChEBI" id="CHEBI:139161"/>
        <dbReference type="ChEBI" id="CHEBI:139164"/>
        <dbReference type="EC" id="3.3.2.9"/>
    </reaction>
</comment>
<evidence type="ECO:0000259" key="9">
    <source>
        <dbReference type="Pfam" id="PF06441"/>
    </source>
</evidence>
<keyword evidence="6" id="KW-0472">Membrane</keyword>
<dbReference type="GO" id="GO:0033961">
    <property type="term" value="F:cis-stilbene-oxide hydrolase activity"/>
    <property type="evidence" value="ECO:0007669"/>
    <property type="project" value="UniProtKB-UniRule"/>
</dbReference>
<feature type="chain" id="PRO_5042615923" description="Epoxide hydrolase" evidence="8">
    <location>
        <begin position="25"/>
        <end position="459"/>
    </location>
</feature>
<feature type="active site" description="Proton acceptor" evidence="7">
    <location>
        <position position="427"/>
    </location>
</feature>
<keyword evidence="10" id="KW-1185">Reference proteome</keyword>
<name>A0AAJ6YCE6_9HYME</name>
<evidence type="ECO:0000256" key="8">
    <source>
        <dbReference type="SAM" id="SignalP"/>
    </source>
</evidence>
<feature type="active site" description="Nucleophile" evidence="7">
    <location>
        <position position="224"/>
    </location>
</feature>
<comment type="function">
    <text evidence="6">Catalyzes juvenile hormone hydrolysis.</text>
</comment>
<evidence type="ECO:0000256" key="5">
    <source>
        <dbReference type="ARBA" id="ARBA00022801"/>
    </source>
</evidence>
<dbReference type="Proteomes" id="UP000695007">
    <property type="component" value="Unplaced"/>
</dbReference>
<evidence type="ECO:0000256" key="3">
    <source>
        <dbReference type="ARBA" id="ARBA00010088"/>
    </source>
</evidence>
<evidence type="ECO:0000256" key="1">
    <source>
        <dbReference type="ARBA" id="ARBA00000221"/>
    </source>
</evidence>
<dbReference type="PANTHER" id="PTHR21661">
    <property type="entry name" value="EPOXIDE HYDROLASE 1-RELATED"/>
    <property type="match status" value="1"/>
</dbReference>
<dbReference type="KEGG" id="csol:105360194"/>
<dbReference type="Gene3D" id="3.40.50.1820">
    <property type="entry name" value="alpha/beta hydrolase"/>
    <property type="match status" value="1"/>
</dbReference>
<reference evidence="11" key="1">
    <citation type="submission" date="2025-08" db="UniProtKB">
        <authorList>
            <consortium name="RefSeq"/>
        </authorList>
    </citation>
    <scope>IDENTIFICATION</scope>
</reference>
<protein>
    <recommendedName>
        <fullName evidence="6">Epoxide hydrolase</fullName>
        <ecNumber evidence="6">3.3.2.9</ecNumber>
    </recommendedName>
</protein>
<feature type="domain" description="Epoxide hydrolase N-terminal" evidence="9">
    <location>
        <begin position="47"/>
        <end position="158"/>
    </location>
</feature>
<dbReference type="GeneID" id="105360194"/>
<comment type="catalytic activity">
    <reaction evidence="6">
        <text>cis-stilbene oxide + H2O = (1R,2R)-hydrobenzoin</text>
        <dbReference type="Rhea" id="RHEA:23900"/>
        <dbReference type="ChEBI" id="CHEBI:15377"/>
        <dbReference type="ChEBI" id="CHEBI:50004"/>
        <dbReference type="ChEBI" id="CHEBI:50014"/>
        <dbReference type="EC" id="3.3.2.9"/>
    </reaction>
</comment>
<comment type="similarity">
    <text evidence="3 6">Belongs to the peptidase S33 family.</text>
</comment>
<evidence type="ECO:0000313" key="10">
    <source>
        <dbReference type="Proteomes" id="UP000695007"/>
    </source>
</evidence>
<evidence type="ECO:0000256" key="4">
    <source>
        <dbReference type="ARBA" id="ARBA00022797"/>
    </source>
</evidence>
<dbReference type="PIRSF" id="PIRSF001112">
    <property type="entry name" value="Epoxide_hydrolase"/>
    <property type="match status" value="1"/>
</dbReference>
<dbReference type="SUPFAM" id="SSF53474">
    <property type="entry name" value="alpha/beta-Hydrolases"/>
    <property type="match status" value="1"/>
</dbReference>
<comment type="subcellular location">
    <subcellularLocation>
        <location evidence="6">Endoplasmic reticulum membrane</location>
    </subcellularLocation>
    <subcellularLocation>
        <location evidence="2">Microsome membrane</location>
        <topology evidence="2">Single-pass membrane protein</topology>
    </subcellularLocation>
</comment>
<dbReference type="InterPro" id="IPR010497">
    <property type="entry name" value="Epoxide_hydro_N"/>
</dbReference>
<sequence>MWKGAAVLILGLITVDWHFRYRQSIEIPKLDNDYWGPGKAVPDSKEIKPFEIDVAKEVIDDLNHRLDISRNFAKPLEGVGWTYGIQTPYLKTILNYWRNKYNWSERQALLNKYPQFITKIQGLDIHFYRIKPEIPKGRNMRILPLLIVHGWPGSVVEFQKIIPLLTRPQANRDFVFEVIAPSIPGFGYSSGASKPGLSAAHIAVVFKNLMSKLGIEEFYVQGGDWGSIITSILAQLYPKNVIGAHASICYVETSKSILKSLIGSYIPYLVIDSEYHSRMYPLSDHLTRLISESGYMHLQATKPDTVGVGLTDSPAGLAAYVLEKFSTWTNPNFTARDDGGLLQKFTVDELLDNLMIYWITSSITTSQRLYAETFNKAFRKLELNKIPVEVPAACAMFPNEIFYQPESLLSEHYTNIIQFTHLPRGGHFAAMEEPQLLADDIWSFARKVEQQIINKSRGK</sequence>
<evidence type="ECO:0000313" key="11">
    <source>
        <dbReference type="RefSeq" id="XP_011495329.1"/>
    </source>
</evidence>
<gene>
    <name evidence="11" type="primary">LOC105360194</name>
</gene>
<dbReference type="GO" id="GO:0097176">
    <property type="term" value="P:epoxide metabolic process"/>
    <property type="evidence" value="ECO:0007669"/>
    <property type="project" value="TreeGrafter"/>
</dbReference>
<evidence type="ECO:0000256" key="6">
    <source>
        <dbReference type="PIRNR" id="PIRNR001112"/>
    </source>
</evidence>
<organism evidence="10 11">
    <name type="scientific">Ceratosolen solmsi marchali</name>
    <dbReference type="NCBI Taxonomy" id="326594"/>
    <lineage>
        <taxon>Eukaryota</taxon>
        <taxon>Metazoa</taxon>
        <taxon>Ecdysozoa</taxon>
        <taxon>Arthropoda</taxon>
        <taxon>Hexapoda</taxon>
        <taxon>Insecta</taxon>
        <taxon>Pterygota</taxon>
        <taxon>Neoptera</taxon>
        <taxon>Endopterygota</taxon>
        <taxon>Hymenoptera</taxon>
        <taxon>Apocrita</taxon>
        <taxon>Proctotrupomorpha</taxon>
        <taxon>Chalcidoidea</taxon>
        <taxon>Agaonidae</taxon>
        <taxon>Agaoninae</taxon>
        <taxon>Ceratosolen</taxon>
    </lineage>
</organism>
<evidence type="ECO:0000256" key="7">
    <source>
        <dbReference type="PIRSR" id="PIRSR001112-1"/>
    </source>
</evidence>
<dbReference type="PANTHER" id="PTHR21661:SF35">
    <property type="entry name" value="EPOXIDE HYDROLASE"/>
    <property type="match status" value="1"/>
</dbReference>
<evidence type="ECO:0000256" key="2">
    <source>
        <dbReference type="ARBA" id="ARBA00004111"/>
    </source>
</evidence>